<keyword evidence="2" id="KW-0547">Nucleotide-binding</keyword>
<sequence>MNQKIKKPKKRNQTDFKINLISPRSSVDKSQRLLSVWSGVRFSSWAPKKVKIDNYDSTKTPKNEGYLLVVPNLFIATNKNKIKIKDTEYSVRGVLAKIILSIPTEISPKTFIDSGRQIQIRGLERIKLSAVEKKQGILRGNYEVLPEKKLSEEQQSQLVEKLLRYLPVILEKVRIPVGKLPTMSIKKNEIGLFLDSVAQHGSEIDNLIKWGILVSTSVEERLDLLVNFLDKKVKTKIRNQLKNQYEKHYLQEKLHAIKKKIAELENAEGSEKDGAKNDPQSYLEQLETGIYPEKVKSVVREEIARKRSSERSDLDFARRKLDENHYGLTDIKERIIEYLAVRKKMKESSDEQEEKKSVVQILCLVGPPGVGKTSLARSIAEALGLKFAHISVAGMRDVAEIKGHRRTYIGAMPGRIIQSVKKVGAENFVFLIDEIDKVSYDHRADPIDALLEVLDPNQNYEFTDDYLGNDKFHIAKEYLIPENLEKYDLTSSEIEFRDEAIKEIIKNYVQETGVRELNRKIQTIIRKFILQIVEKKVKRVIITSENLSSYLKKKNHEPTAKPKQARKGVVVGELTLTGNLGDIMKESAQVALAYIKSNCHKFQIKPEFFSQNDINVHVLEGATPKEGPSAGIALTSAIISDITGQVVSRDLVIAAHRSKIKTVIIPKANEKDIDDIPAEVRKEVKIVLAADYEE</sequence>
<keyword evidence="9" id="KW-1185">Reference proteome</keyword>
<feature type="domain" description="Lon proteolytic" evidence="7">
    <location>
        <begin position="536"/>
        <end position="644"/>
    </location>
</feature>
<dbReference type="InterPro" id="IPR004815">
    <property type="entry name" value="Lon_bac/euk-typ"/>
</dbReference>
<dbReference type="PRINTS" id="PR00830">
    <property type="entry name" value="ENDOLAPTASE"/>
</dbReference>
<dbReference type="InterPro" id="IPR020568">
    <property type="entry name" value="Ribosomal_Su5_D2-typ_SF"/>
</dbReference>
<evidence type="ECO:0000256" key="6">
    <source>
        <dbReference type="PROSITE-ProRule" id="PRU01122"/>
    </source>
</evidence>
<dbReference type="PANTHER" id="PTHR43718:SF2">
    <property type="entry name" value="LON PROTEASE HOMOLOG, MITOCHONDRIAL"/>
    <property type="match status" value="1"/>
</dbReference>
<name>A0ABN7VBW3_GIGMA</name>
<accession>A0ABN7VBW3</accession>
<evidence type="ECO:0000256" key="4">
    <source>
        <dbReference type="ARBA" id="ARBA00022825"/>
    </source>
</evidence>
<proteinExistence type="predicted"/>
<dbReference type="PROSITE" id="PS51786">
    <property type="entry name" value="LON_PROTEOLYTIC"/>
    <property type="match status" value="1"/>
</dbReference>
<evidence type="ECO:0000256" key="5">
    <source>
        <dbReference type="ARBA" id="ARBA00022840"/>
    </source>
</evidence>
<dbReference type="Gene3D" id="1.20.58.1480">
    <property type="match status" value="1"/>
</dbReference>
<dbReference type="InterPro" id="IPR054594">
    <property type="entry name" value="Lon_lid"/>
</dbReference>
<keyword evidence="4" id="KW-0720">Serine protease</keyword>
<evidence type="ECO:0000256" key="1">
    <source>
        <dbReference type="ARBA" id="ARBA00022670"/>
    </source>
</evidence>
<dbReference type="Pfam" id="PF05362">
    <property type="entry name" value="Lon_C"/>
    <property type="match status" value="1"/>
</dbReference>
<dbReference type="Gene3D" id="3.30.230.10">
    <property type="match status" value="2"/>
</dbReference>
<dbReference type="EMBL" id="CAJVQB010012089">
    <property type="protein sequence ID" value="CAG8752706.1"/>
    <property type="molecule type" value="Genomic_DNA"/>
</dbReference>
<evidence type="ECO:0000313" key="8">
    <source>
        <dbReference type="EMBL" id="CAG8752706.1"/>
    </source>
</evidence>
<comment type="caution">
    <text evidence="6">Lacks conserved residue(s) required for the propagation of feature annotation.</text>
</comment>
<dbReference type="InterPro" id="IPR008269">
    <property type="entry name" value="Lon_proteolytic"/>
</dbReference>
<comment type="caution">
    <text evidence="8">The sequence shown here is derived from an EMBL/GenBank/DDBJ whole genome shotgun (WGS) entry which is preliminary data.</text>
</comment>
<dbReference type="InterPro" id="IPR003593">
    <property type="entry name" value="AAA+_ATPase"/>
</dbReference>
<dbReference type="SMART" id="SM00382">
    <property type="entry name" value="AAA"/>
    <property type="match status" value="1"/>
</dbReference>
<dbReference type="Pfam" id="PF22667">
    <property type="entry name" value="Lon_lid"/>
    <property type="match status" value="1"/>
</dbReference>
<organism evidence="8 9">
    <name type="scientific">Gigaspora margarita</name>
    <dbReference type="NCBI Taxonomy" id="4874"/>
    <lineage>
        <taxon>Eukaryota</taxon>
        <taxon>Fungi</taxon>
        <taxon>Fungi incertae sedis</taxon>
        <taxon>Mucoromycota</taxon>
        <taxon>Glomeromycotina</taxon>
        <taxon>Glomeromycetes</taxon>
        <taxon>Diversisporales</taxon>
        <taxon>Gigasporaceae</taxon>
        <taxon>Gigaspora</taxon>
    </lineage>
</organism>
<dbReference type="Gene3D" id="1.10.8.60">
    <property type="match status" value="1"/>
</dbReference>
<evidence type="ECO:0000256" key="2">
    <source>
        <dbReference type="ARBA" id="ARBA00022741"/>
    </source>
</evidence>
<keyword evidence="3" id="KW-0378">Hydrolase</keyword>
<evidence type="ECO:0000256" key="3">
    <source>
        <dbReference type="ARBA" id="ARBA00022801"/>
    </source>
</evidence>
<dbReference type="InterPro" id="IPR003959">
    <property type="entry name" value="ATPase_AAA_core"/>
</dbReference>
<keyword evidence="5" id="KW-0067">ATP-binding</keyword>
<dbReference type="Pfam" id="PF00004">
    <property type="entry name" value="AAA"/>
    <property type="match status" value="1"/>
</dbReference>
<protein>
    <submittedName>
        <fullName evidence="8">18360_t:CDS:1</fullName>
    </submittedName>
</protein>
<feature type="non-terminal residue" evidence="8">
    <location>
        <position position="694"/>
    </location>
</feature>
<dbReference type="Proteomes" id="UP000789901">
    <property type="component" value="Unassembled WGS sequence"/>
</dbReference>
<dbReference type="SUPFAM" id="SSF54211">
    <property type="entry name" value="Ribosomal protein S5 domain 2-like"/>
    <property type="match status" value="1"/>
</dbReference>
<dbReference type="Gene3D" id="3.40.50.300">
    <property type="entry name" value="P-loop containing nucleotide triphosphate hydrolases"/>
    <property type="match status" value="1"/>
</dbReference>
<dbReference type="PIRSF" id="PIRSF001174">
    <property type="entry name" value="Lon_proteas"/>
    <property type="match status" value="1"/>
</dbReference>
<dbReference type="SUPFAM" id="SSF52540">
    <property type="entry name" value="P-loop containing nucleoside triphosphate hydrolases"/>
    <property type="match status" value="1"/>
</dbReference>
<dbReference type="InterPro" id="IPR027065">
    <property type="entry name" value="Lon_Prtase"/>
</dbReference>
<evidence type="ECO:0000313" key="9">
    <source>
        <dbReference type="Proteomes" id="UP000789901"/>
    </source>
</evidence>
<gene>
    <name evidence="8" type="ORF">GMARGA_LOCUS16573</name>
</gene>
<dbReference type="PANTHER" id="PTHR43718">
    <property type="entry name" value="LON PROTEASE"/>
    <property type="match status" value="1"/>
</dbReference>
<dbReference type="InterPro" id="IPR014721">
    <property type="entry name" value="Ribsml_uS5_D2-typ_fold_subgr"/>
</dbReference>
<evidence type="ECO:0000259" key="7">
    <source>
        <dbReference type="PROSITE" id="PS51786"/>
    </source>
</evidence>
<keyword evidence="1" id="KW-0645">Protease</keyword>
<dbReference type="InterPro" id="IPR027417">
    <property type="entry name" value="P-loop_NTPase"/>
</dbReference>
<reference evidence="8 9" key="1">
    <citation type="submission" date="2021-06" db="EMBL/GenBank/DDBJ databases">
        <authorList>
            <person name="Kallberg Y."/>
            <person name="Tangrot J."/>
            <person name="Rosling A."/>
        </authorList>
    </citation>
    <scope>NUCLEOTIDE SEQUENCE [LARGE SCALE GENOMIC DNA]</scope>
    <source>
        <strain evidence="8 9">120-4 pot B 10/14</strain>
    </source>
</reference>